<dbReference type="EC" id="3.4.13.-" evidence="2"/>
<proteinExistence type="predicted"/>
<dbReference type="InterPro" id="IPR032466">
    <property type="entry name" value="Metal_Hydrolase"/>
</dbReference>
<dbReference type="PANTHER" id="PTHR10443:SF12">
    <property type="entry name" value="DIPEPTIDASE"/>
    <property type="match status" value="1"/>
</dbReference>
<evidence type="ECO:0000313" key="2">
    <source>
        <dbReference type="EMBL" id="WNC73957.1"/>
    </source>
</evidence>
<dbReference type="Gene3D" id="3.20.20.140">
    <property type="entry name" value="Metal-dependent hydrolases"/>
    <property type="match status" value="1"/>
</dbReference>
<dbReference type="PANTHER" id="PTHR10443">
    <property type="entry name" value="MICROSOMAL DIPEPTIDASE"/>
    <property type="match status" value="1"/>
</dbReference>
<dbReference type="SUPFAM" id="SSF51556">
    <property type="entry name" value="Metallo-dependent hydrolases"/>
    <property type="match status" value="1"/>
</dbReference>
<evidence type="ECO:0000313" key="3">
    <source>
        <dbReference type="Proteomes" id="UP001258994"/>
    </source>
</evidence>
<dbReference type="RefSeq" id="WP_348393067.1">
    <property type="nucleotide sequence ID" value="NZ_CP134145.1"/>
</dbReference>
<keyword evidence="2" id="KW-0378">Hydrolase</keyword>
<keyword evidence="2" id="KW-0645">Protease</keyword>
<sequence length="417" mass="45421">MKLSKIALGLSVVIAFSVNAHDIGQKHEHVKNGWNAKAGFVSDVDYKSNLWSPRGKSKEELIKRAVWLAEKYDLVRTSEQQARADNSRAKYKDAIAINSMLPSSVGIIGNTYESFTKGVKRNQDAGMSLTGGTVYAFPAAIPEGGSAYSVTKASDKVIEDQGMIKVNGVADIRRAKAEGNMAVMYNTQGADYVADDLAGHAHKSYEHGIRSMNFTYNNNNMLAGGGSTQDLGLTDLGKQWVVEAQKSGILIDVSHSSNQAAIDAAKIATKPIIATHSNSQALYDVSRNMSDEAIKAVASTGGVVCPTGVGMFLNEEADASPERYVEHVVYIAELIGKERVCFATDYVHNILDFYKRDVSNTDVYPPELGFGAPISNIAPENIWDVAAILESKYDWSEKEITGFLGENLMRVYEANWK</sequence>
<name>A0ABY9TYR1_9GAMM</name>
<keyword evidence="2" id="KW-0224">Dipeptidase</keyword>
<dbReference type="Pfam" id="PF01244">
    <property type="entry name" value="Peptidase_M19"/>
    <property type="match status" value="1"/>
</dbReference>
<dbReference type="Proteomes" id="UP001258994">
    <property type="component" value="Chromosome"/>
</dbReference>
<feature type="signal peptide" evidence="1">
    <location>
        <begin position="1"/>
        <end position="20"/>
    </location>
</feature>
<evidence type="ECO:0000256" key="1">
    <source>
        <dbReference type="SAM" id="SignalP"/>
    </source>
</evidence>
<dbReference type="EMBL" id="CP134145">
    <property type="protein sequence ID" value="WNC73957.1"/>
    <property type="molecule type" value="Genomic_DNA"/>
</dbReference>
<dbReference type="InterPro" id="IPR008257">
    <property type="entry name" value="Pept_M19"/>
</dbReference>
<keyword evidence="1" id="KW-0732">Signal</keyword>
<gene>
    <name evidence="2" type="ORF">RGQ13_08190</name>
</gene>
<dbReference type="GO" id="GO:0016805">
    <property type="term" value="F:dipeptidase activity"/>
    <property type="evidence" value="ECO:0007669"/>
    <property type="project" value="UniProtKB-KW"/>
</dbReference>
<dbReference type="PROSITE" id="PS51365">
    <property type="entry name" value="RENAL_DIPEPTIDASE_2"/>
    <property type="match status" value="1"/>
</dbReference>
<organism evidence="2 3">
    <name type="scientific">Thalassotalea psychrophila</name>
    <dbReference type="NCBI Taxonomy" id="3065647"/>
    <lineage>
        <taxon>Bacteria</taxon>
        <taxon>Pseudomonadati</taxon>
        <taxon>Pseudomonadota</taxon>
        <taxon>Gammaproteobacteria</taxon>
        <taxon>Alteromonadales</taxon>
        <taxon>Colwelliaceae</taxon>
        <taxon>Thalassotalea</taxon>
    </lineage>
</organism>
<protein>
    <submittedName>
        <fullName evidence="2">Membrane dipeptidase</fullName>
        <ecNumber evidence="2">3.4.13.-</ecNumber>
    </submittedName>
</protein>
<accession>A0ABY9TYR1</accession>
<reference evidence="3" key="1">
    <citation type="submission" date="2023-09" db="EMBL/GenBank/DDBJ databases">
        <authorList>
            <person name="Li S."/>
            <person name="Li X."/>
            <person name="Zhang C."/>
            <person name="Zhao Z."/>
        </authorList>
    </citation>
    <scope>NUCLEOTIDE SEQUENCE [LARGE SCALE GENOMIC DNA]</scope>
    <source>
        <strain evidence="3">SQ149</strain>
    </source>
</reference>
<feature type="chain" id="PRO_5046999176" evidence="1">
    <location>
        <begin position="21"/>
        <end position="417"/>
    </location>
</feature>
<keyword evidence="3" id="KW-1185">Reference proteome</keyword>